<proteinExistence type="predicted"/>
<comment type="caution">
    <text evidence="4">The sequence shown here is derived from an EMBL/GenBank/DDBJ whole genome shotgun (WGS) entry which is preliminary data.</text>
</comment>
<dbReference type="PANTHER" id="PTHR10302">
    <property type="entry name" value="SINGLE-STRANDED DNA-BINDING PROTEIN"/>
    <property type="match status" value="1"/>
</dbReference>
<name>A0AAN7J7S7_QUERU</name>
<dbReference type="GO" id="GO:0006264">
    <property type="term" value="P:mitochondrial DNA replication"/>
    <property type="evidence" value="ECO:0007669"/>
    <property type="project" value="TreeGrafter"/>
</dbReference>
<dbReference type="InterPro" id="IPR011344">
    <property type="entry name" value="ssDNA-bd"/>
</dbReference>
<dbReference type="PANTHER" id="PTHR10302:SF23">
    <property type="entry name" value="PROTEIN OSB4, CHLOROPLASTIC"/>
    <property type="match status" value="1"/>
</dbReference>
<gene>
    <name evidence="4" type="ORF">RGQ29_001864</name>
</gene>
<accession>A0AAN7J7S7</accession>
<feature type="region of interest" description="Disordered" evidence="3">
    <location>
        <begin position="42"/>
        <end position="87"/>
    </location>
</feature>
<dbReference type="SUPFAM" id="SSF50249">
    <property type="entry name" value="Nucleic acid-binding proteins"/>
    <property type="match status" value="1"/>
</dbReference>
<dbReference type="EMBL" id="JAXUIC010000001">
    <property type="protein sequence ID" value="KAK4608228.1"/>
    <property type="molecule type" value="Genomic_DNA"/>
</dbReference>
<evidence type="ECO:0000313" key="5">
    <source>
        <dbReference type="Proteomes" id="UP001324115"/>
    </source>
</evidence>
<organism evidence="4 5">
    <name type="scientific">Quercus rubra</name>
    <name type="common">Northern red oak</name>
    <name type="synonym">Quercus borealis</name>
    <dbReference type="NCBI Taxonomy" id="3512"/>
    <lineage>
        <taxon>Eukaryota</taxon>
        <taxon>Viridiplantae</taxon>
        <taxon>Streptophyta</taxon>
        <taxon>Embryophyta</taxon>
        <taxon>Tracheophyta</taxon>
        <taxon>Spermatophyta</taxon>
        <taxon>Magnoliopsida</taxon>
        <taxon>eudicotyledons</taxon>
        <taxon>Gunneridae</taxon>
        <taxon>Pentapetalae</taxon>
        <taxon>rosids</taxon>
        <taxon>fabids</taxon>
        <taxon>Fagales</taxon>
        <taxon>Fagaceae</taxon>
        <taxon>Quercus</taxon>
    </lineage>
</organism>
<evidence type="ECO:0000313" key="4">
    <source>
        <dbReference type="EMBL" id="KAK4608228.1"/>
    </source>
</evidence>
<keyword evidence="5" id="KW-1185">Reference proteome</keyword>
<dbReference type="GO" id="GO:0042645">
    <property type="term" value="C:mitochondrial nucleoid"/>
    <property type="evidence" value="ECO:0007669"/>
    <property type="project" value="TreeGrafter"/>
</dbReference>
<reference evidence="4 5" key="1">
    <citation type="journal article" date="2023" name="G3 (Bethesda)">
        <title>A haplotype-resolved chromosome-scale genome for Quercus rubra L. provides insights into the genetics of adaptive traits for red oak species.</title>
        <authorList>
            <person name="Kapoor B."/>
            <person name="Jenkins J."/>
            <person name="Schmutz J."/>
            <person name="Zhebentyayeva T."/>
            <person name="Kuelheim C."/>
            <person name="Coggeshall M."/>
            <person name="Heim C."/>
            <person name="Lasky J.R."/>
            <person name="Leites L."/>
            <person name="Islam-Faridi N."/>
            <person name="Romero-Severson J."/>
            <person name="DeLeo V.L."/>
            <person name="Lucas S.M."/>
            <person name="Lazic D."/>
            <person name="Gailing O."/>
            <person name="Carlson J."/>
            <person name="Staton M."/>
        </authorList>
    </citation>
    <scope>NUCLEOTIDE SEQUENCE [LARGE SCALE GENOMIC DNA]</scope>
    <source>
        <strain evidence="4">Pseudo-F2</strain>
    </source>
</reference>
<dbReference type="Gene3D" id="2.40.50.140">
    <property type="entry name" value="Nucleic acid-binding proteins"/>
    <property type="match status" value="1"/>
</dbReference>
<dbReference type="GO" id="GO:0003697">
    <property type="term" value="F:single-stranded DNA binding"/>
    <property type="evidence" value="ECO:0007669"/>
    <property type="project" value="InterPro"/>
</dbReference>
<feature type="region of interest" description="Disordered" evidence="3">
    <location>
        <begin position="334"/>
        <end position="353"/>
    </location>
</feature>
<dbReference type="AlphaFoldDB" id="A0AAN7J7S7"/>
<evidence type="ECO:0000256" key="1">
    <source>
        <dbReference type="ARBA" id="ARBA00023125"/>
    </source>
</evidence>
<feature type="compositionally biased region" description="Low complexity" evidence="3">
    <location>
        <begin position="55"/>
        <end position="87"/>
    </location>
</feature>
<evidence type="ECO:0000256" key="2">
    <source>
        <dbReference type="PROSITE-ProRule" id="PRU00252"/>
    </source>
</evidence>
<dbReference type="Proteomes" id="UP001324115">
    <property type="component" value="Unassembled WGS sequence"/>
</dbReference>
<dbReference type="PROSITE" id="PS50935">
    <property type="entry name" value="SSB"/>
    <property type="match status" value="1"/>
</dbReference>
<keyword evidence="1 2" id="KW-0238">DNA-binding</keyword>
<dbReference type="InterPro" id="IPR012340">
    <property type="entry name" value="NA-bd_OB-fold"/>
</dbReference>
<evidence type="ECO:0000256" key="3">
    <source>
        <dbReference type="SAM" id="MobiDB-lite"/>
    </source>
</evidence>
<sequence>MSTVISRAFAKIASPSPTLSTQKWQHYASLFLQSYTYATASTSKTPRPYQRRGGAESSSSKSKSKSKSTAEVEAAAEAEPAAASSEWARPSEIPFQAKIANSVNVIGYVHVPVQFESSPDGKCWAGTVLTQTHQISSPPSSPDSPPLWIPIIFEGDLAHIAACHLKEKNFVHVTGRLSADPPHLNANQGQANIQVMVHSLNFVQPSLQMKNSSTSPEQKWSLKRLASVKNEDDISQSWKLVSQSNLRDIRLKEDNPKVAAYEQKEDDLVLGIDDSTPILVKKKLDLIELGIDDSTPILVKKKLDSMELADVKRSEDSKINSWRELLDDPKQWWDNRDSKRSGSVNPRSPDFKHKVGGHPLWLTDAPSWVLSELGVEVDVKTQKSKQVKQHRGEESWKDLVQNPTKWWDNRLNKRNQRAPDFKHKDTGEGLWLNGSPDWVLPKLPPLKGNKV</sequence>
<dbReference type="InterPro" id="IPR000424">
    <property type="entry name" value="Primosome_PriB/ssb"/>
</dbReference>
<protein>
    <submittedName>
        <fullName evidence="4">Uncharacterized protein</fullName>
    </submittedName>
</protein>